<name>A0A4Y3UGU6_9MICO</name>
<organism evidence="1 2">
    <name type="scientific">Microbacterium lacticum</name>
    <dbReference type="NCBI Taxonomy" id="33885"/>
    <lineage>
        <taxon>Bacteria</taxon>
        <taxon>Bacillati</taxon>
        <taxon>Actinomycetota</taxon>
        <taxon>Actinomycetes</taxon>
        <taxon>Micrococcales</taxon>
        <taxon>Microbacteriaceae</taxon>
        <taxon>Microbacterium</taxon>
    </lineage>
</organism>
<dbReference type="RefSeq" id="WP_141379272.1">
    <property type="nucleotide sequence ID" value="NZ_BJNA01000004.1"/>
</dbReference>
<dbReference type="EMBL" id="VFPS01000001">
    <property type="protein sequence ID" value="TQN00757.1"/>
    <property type="molecule type" value="Genomic_DNA"/>
</dbReference>
<gene>
    <name evidence="1" type="ORF">FHX68_0876</name>
</gene>
<evidence type="ECO:0000313" key="1">
    <source>
        <dbReference type="EMBL" id="TQN00757.1"/>
    </source>
</evidence>
<proteinExistence type="predicted"/>
<dbReference type="AlphaFoldDB" id="A0A4Y3UGU6"/>
<protein>
    <submittedName>
        <fullName evidence="1">Uncharacterized protein</fullName>
    </submittedName>
</protein>
<sequence>MTINTKLYVEAYAAYQAELAAAATWTHRDYSNSGITRERARRVVEARKKFQAKIPAALRPETLTDHRPKVLDALAPKSADAVAVHSHEWATVEAALKSGRVIQQVIMEATSVERLAAILSHAEAFAYGQETSDPAGVAADLKSMVYDRLVQVDYEPAVTANTSNEQFAAHQAWHEVMTEALGTDQSLGSLTALHSADPEGYRALAVARATADPTGDVRQAVARIDSLVVSGDLKVG</sequence>
<evidence type="ECO:0000313" key="2">
    <source>
        <dbReference type="Proteomes" id="UP000319804"/>
    </source>
</evidence>
<comment type="caution">
    <text evidence="1">The sequence shown here is derived from an EMBL/GenBank/DDBJ whole genome shotgun (WGS) entry which is preliminary data.</text>
</comment>
<reference evidence="1 2" key="1">
    <citation type="submission" date="2019-06" db="EMBL/GenBank/DDBJ databases">
        <title>Sequencing the genomes of 1000 actinobacteria strains.</title>
        <authorList>
            <person name="Klenk H.-P."/>
        </authorList>
    </citation>
    <scope>NUCLEOTIDE SEQUENCE [LARGE SCALE GENOMIC DNA]</scope>
    <source>
        <strain evidence="1 2">DSM 20427</strain>
    </source>
</reference>
<accession>A0A4Y3UGU6</accession>
<keyword evidence="2" id="KW-1185">Reference proteome</keyword>
<dbReference type="Proteomes" id="UP000319804">
    <property type="component" value="Unassembled WGS sequence"/>
</dbReference>